<dbReference type="SMART" id="SM00382">
    <property type="entry name" value="AAA"/>
    <property type="match status" value="1"/>
</dbReference>
<dbReference type="InterPro" id="IPR050921">
    <property type="entry name" value="T4SS_GSP_E_ATPase"/>
</dbReference>
<evidence type="ECO:0000256" key="1">
    <source>
        <dbReference type="ARBA" id="ARBA00006611"/>
    </source>
</evidence>
<dbReference type="GO" id="GO:0005524">
    <property type="term" value="F:ATP binding"/>
    <property type="evidence" value="ECO:0007669"/>
    <property type="project" value="InterPro"/>
</dbReference>
<reference evidence="4" key="1">
    <citation type="submission" date="2021-05" db="EMBL/GenBank/DDBJ databases">
        <title>Energy efficiency and biological interactions define the core microbiome of deep oligotrophic groundwater.</title>
        <authorList>
            <person name="Mehrshad M."/>
            <person name="Lopez-Fernandez M."/>
            <person name="Bell E."/>
            <person name="Bernier-Latmani R."/>
            <person name="Bertilsson S."/>
            <person name="Dopson M."/>
        </authorList>
    </citation>
    <scope>NUCLEOTIDE SEQUENCE</scope>
    <source>
        <strain evidence="4">Modern_marine.mb.64</strain>
    </source>
</reference>
<dbReference type="Gene3D" id="3.40.50.300">
    <property type="entry name" value="P-loop containing nucleotide triphosphate hydrolases"/>
    <property type="match status" value="1"/>
</dbReference>
<dbReference type="PANTHER" id="PTHR30486:SF12">
    <property type="entry name" value="TYPE IV PILUS ATPASE PILU"/>
    <property type="match status" value="1"/>
</dbReference>
<dbReference type="PANTHER" id="PTHR30486">
    <property type="entry name" value="TWITCHING MOTILITY PROTEIN PILT"/>
    <property type="match status" value="1"/>
</dbReference>
<evidence type="ECO:0000256" key="2">
    <source>
        <dbReference type="SAM" id="MobiDB-lite"/>
    </source>
</evidence>
<comment type="similarity">
    <text evidence="1">Belongs to the GSP E family.</text>
</comment>
<feature type="region of interest" description="Disordered" evidence="2">
    <location>
        <begin position="362"/>
        <end position="387"/>
    </location>
</feature>
<evidence type="ECO:0000259" key="3">
    <source>
        <dbReference type="PROSITE" id="PS00662"/>
    </source>
</evidence>
<protein>
    <submittedName>
        <fullName evidence="4">Type IV pilus twitching motility protein PilT</fullName>
    </submittedName>
</protein>
<dbReference type="CDD" id="cd01131">
    <property type="entry name" value="PilT"/>
    <property type="match status" value="1"/>
</dbReference>
<proteinExistence type="inferred from homology"/>
<organism evidence="4 5">
    <name type="scientific">Eiseniibacteriota bacterium</name>
    <dbReference type="NCBI Taxonomy" id="2212470"/>
    <lineage>
        <taxon>Bacteria</taxon>
        <taxon>Candidatus Eiseniibacteriota</taxon>
    </lineage>
</organism>
<dbReference type="InterPro" id="IPR003593">
    <property type="entry name" value="AAA+_ATPase"/>
</dbReference>
<evidence type="ECO:0000313" key="4">
    <source>
        <dbReference type="EMBL" id="MBU2690608.1"/>
    </source>
</evidence>
<gene>
    <name evidence="4" type="ORF">KJ970_06730</name>
</gene>
<dbReference type="AlphaFoldDB" id="A0A948WC55"/>
<dbReference type="InterPro" id="IPR027417">
    <property type="entry name" value="P-loop_NTPase"/>
</dbReference>
<dbReference type="SUPFAM" id="SSF52540">
    <property type="entry name" value="P-loop containing nucleoside triphosphate hydrolases"/>
    <property type="match status" value="1"/>
</dbReference>
<dbReference type="InterPro" id="IPR001482">
    <property type="entry name" value="T2SS/T4SS_dom"/>
</dbReference>
<dbReference type="InterPro" id="IPR006321">
    <property type="entry name" value="PilT/PilU"/>
</dbReference>
<feature type="domain" description="Bacterial type II secretion system protein E" evidence="3">
    <location>
        <begin position="193"/>
        <end position="207"/>
    </location>
</feature>
<accession>A0A948WC55</accession>
<name>A0A948WC55_UNCEI</name>
<comment type="caution">
    <text evidence="4">The sequence shown here is derived from an EMBL/GenBank/DDBJ whole genome shotgun (WGS) entry which is preliminary data.</text>
</comment>
<feature type="compositionally biased region" description="Basic and acidic residues" evidence="2">
    <location>
        <begin position="373"/>
        <end position="387"/>
    </location>
</feature>
<sequence>MSLRNLLEVMMEKGASDLHLKAGSRPVIRIDGLLHNTDYPVQTPESVEEISMEILKPSQQEALREEREIDLAFGVPGLARFRCNIYFQRGSQALAIRFVPLGVPSLSELNLPPIVENLALLPRGLVLVTGTVGSGKSTTLAAMIDLLNRTQSRNIITIEDPVEFLHRDDRCIINQREVGQDTPSFAAGLKHVLRQDPDVIMLGEIRDSETMSVALMAADTGHLVLSTLHTVDAARTINRVLSFYPPDQHQEVRYLMAQTLAGVVSLRLLPRKDSAGRVPAAEVCIATPTVKEYLMDAAKSNRIYEAMAEGSNTYGMQIFDQSLMKLYSEDLIGLDVALRNATNPTEFRLRVAGIESASDGTWRGFQKGADNPEGMKEKKSQHFDFDS</sequence>
<dbReference type="GO" id="GO:0016887">
    <property type="term" value="F:ATP hydrolysis activity"/>
    <property type="evidence" value="ECO:0007669"/>
    <property type="project" value="InterPro"/>
</dbReference>
<dbReference type="EMBL" id="JAHJDP010000032">
    <property type="protein sequence ID" value="MBU2690608.1"/>
    <property type="molecule type" value="Genomic_DNA"/>
</dbReference>
<dbReference type="PROSITE" id="PS00662">
    <property type="entry name" value="T2SP_E"/>
    <property type="match status" value="1"/>
</dbReference>
<dbReference type="Gene3D" id="3.30.450.90">
    <property type="match status" value="1"/>
</dbReference>
<evidence type="ECO:0000313" key="5">
    <source>
        <dbReference type="Proteomes" id="UP000777784"/>
    </source>
</evidence>
<dbReference type="Proteomes" id="UP000777784">
    <property type="component" value="Unassembled WGS sequence"/>
</dbReference>
<dbReference type="Pfam" id="PF00437">
    <property type="entry name" value="T2SSE"/>
    <property type="match status" value="1"/>
</dbReference>
<dbReference type="NCBIfam" id="TIGR01420">
    <property type="entry name" value="pilT_fam"/>
    <property type="match status" value="1"/>
</dbReference>